<dbReference type="InterPro" id="IPR000326">
    <property type="entry name" value="PAP2/HPO"/>
</dbReference>
<proteinExistence type="predicted"/>
<feature type="transmembrane region" description="Helical" evidence="4">
    <location>
        <begin position="235"/>
        <end position="258"/>
    </location>
</feature>
<feature type="transmembrane region" description="Helical" evidence="4">
    <location>
        <begin position="7"/>
        <end position="27"/>
    </location>
</feature>
<dbReference type="SMART" id="SM00014">
    <property type="entry name" value="acidPPc"/>
    <property type="match status" value="1"/>
</dbReference>
<dbReference type="Pfam" id="PF01569">
    <property type="entry name" value="PAP2"/>
    <property type="match status" value="1"/>
</dbReference>
<feature type="transmembrane region" description="Helical" evidence="4">
    <location>
        <begin position="39"/>
        <end position="63"/>
    </location>
</feature>
<keyword evidence="4" id="KW-0812">Transmembrane</keyword>
<dbReference type="PANTHER" id="PTHR14969:SF54">
    <property type="entry name" value="PHOSPHATIDYLGLYCEROPHOSPHATASE B"/>
    <property type="match status" value="1"/>
</dbReference>
<dbReference type="GO" id="GO:0005886">
    <property type="term" value="C:plasma membrane"/>
    <property type="evidence" value="ECO:0007669"/>
    <property type="project" value="TreeGrafter"/>
</dbReference>
<dbReference type="Gene3D" id="1.20.144.10">
    <property type="entry name" value="Phosphatidic acid phosphatase type 2/haloperoxidase"/>
    <property type="match status" value="1"/>
</dbReference>
<keyword evidence="4" id="KW-0472">Membrane</keyword>
<protein>
    <recommendedName>
        <fullName evidence="1">undecaprenyl-diphosphate phosphatase</fullName>
        <ecNumber evidence="1">3.6.1.27</ecNumber>
    </recommendedName>
    <alternativeName>
        <fullName evidence="2">Undecaprenyl pyrophosphate phosphatase</fullName>
    </alternativeName>
</protein>
<feature type="transmembrane region" description="Helical" evidence="4">
    <location>
        <begin position="210"/>
        <end position="228"/>
    </location>
</feature>
<evidence type="ECO:0000256" key="1">
    <source>
        <dbReference type="ARBA" id="ARBA00012374"/>
    </source>
</evidence>
<feature type="domain" description="Phosphatidic acid phosphatase type 2/haloperoxidase" evidence="5">
    <location>
        <begin position="159"/>
        <end position="279"/>
    </location>
</feature>
<evidence type="ECO:0000256" key="2">
    <source>
        <dbReference type="ARBA" id="ARBA00032707"/>
    </source>
</evidence>
<comment type="caution">
    <text evidence="6">The sequence shown here is derived from an EMBL/GenBank/DDBJ whole genome shotgun (WGS) entry which is preliminary data.</text>
</comment>
<dbReference type="EMBL" id="NRJG01000039">
    <property type="protein sequence ID" value="RIY39195.1"/>
    <property type="molecule type" value="Genomic_DNA"/>
</dbReference>
<gene>
    <name evidence="6" type="ORF">CKF58_02695</name>
</gene>
<dbReference type="RefSeq" id="WP_119530650.1">
    <property type="nucleotide sequence ID" value="NZ_JBHSSP010000022.1"/>
</dbReference>
<keyword evidence="4" id="KW-1133">Transmembrane helix</keyword>
<keyword evidence="7" id="KW-1185">Reference proteome</keyword>
<evidence type="ECO:0000256" key="3">
    <source>
        <dbReference type="ARBA" id="ARBA00047594"/>
    </source>
</evidence>
<dbReference type="EC" id="3.6.1.27" evidence="1"/>
<sequence length="306" mass="34300">MKFSYFYIPFVILLAVPCVFIFMGYAWDLNQLASHSSFWSYITATANTKSAMVLSAIFLLVLLSFYYRNLPLSIAITVYCAFAVAGTQLIKEGLKATFQEPRPFVYQIAYRLTDIGDKHFVANFDQQYKAELAAKGVQVTTEETPEAAAANESAQSTTQGIINYYYDLSKEGKEAFIKYFESTYMVGDGESARRNALNHLVAESPYSFPSGHSIFAATWVMIFFVMAYAAKKLTFWLVAFGVLGWGICVEVSRIILGYHYAHDVLASNMIAGVFVFATFWLMRVVYKIALKRMAPEQAAESAAKAE</sequence>
<feature type="transmembrane region" description="Helical" evidence="4">
    <location>
        <begin position="264"/>
        <end position="286"/>
    </location>
</feature>
<evidence type="ECO:0000313" key="7">
    <source>
        <dbReference type="Proteomes" id="UP000265916"/>
    </source>
</evidence>
<dbReference type="InterPro" id="IPR036938">
    <property type="entry name" value="PAP2/HPO_sf"/>
</dbReference>
<feature type="transmembrane region" description="Helical" evidence="4">
    <location>
        <begin position="70"/>
        <end position="90"/>
    </location>
</feature>
<dbReference type="OrthoDB" id="5586741at2"/>
<dbReference type="Proteomes" id="UP000265916">
    <property type="component" value="Unassembled WGS sequence"/>
</dbReference>
<accession>A0A3A1YNE0</accession>
<organism evidence="6 7">
    <name type="scientific">Psittacicella hinzii</name>
    <dbReference type="NCBI Taxonomy" id="2028575"/>
    <lineage>
        <taxon>Bacteria</taxon>
        <taxon>Pseudomonadati</taxon>
        <taxon>Pseudomonadota</taxon>
        <taxon>Gammaproteobacteria</taxon>
        <taxon>Pasteurellales</taxon>
        <taxon>Psittacicellaceae</taxon>
        <taxon>Psittacicella</taxon>
    </lineage>
</organism>
<dbReference type="PANTHER" id="PTHR14969">
    <property type="entry name" value="SPHINGOSINE-1-PHOSPHATE PHOSPHOHYDROLASE"/>
    <property type="match status" value="1"/>
</dbReference>
<evidence type="ECO:0000259" key="5">
    <source>
        <dbReference type="SMART" id="SM00014"/>
    </source>
</evidence>
<dbReference type="GO" id="GO:0050380">
    <property type="term" value="F:undecaprenyl-diphosphatase activity"/>
    <property type="evidence" value="ECO:0007669"/>
    <property type="project" value="UniProtKB-EC"/>
</dbReference>
<reference evidence="6 7" key="1">
    <citation type="submission" date="2017-08" db="EMBL/GenBank/DDBJ databases">
        <title>Reclassification of Bisgaard taxon 37 and 44.</title>
        <authorList>
            <person name="Christensen H."/>
        </authorList>
    </citation>
    <scope>NUCLEOTIDE SEQUENCE [LARGE SCALE GENOMIC DNA]</scope>
    <source>
        <strain evidence="6 7">111</strain>
    </source>
</reference>
<name>A0A3A1YNE0_9GAMM</name>
<evidence type="ECO:0000256" key="4">
    <source>
        <dbReference type="SAM" id="Phobius"/>
    </source>
</evidence>
<dbReference type="SUPFAM" id="SSF48317">
    <property type="entry name" value="Acid phosphatase/Vanadium-dependent haloperoxidase"/>
    <property type="match status" value="1"/>
</dbReference>
<dbReference type="AlphaFoldDB" id="A0A3A1YNE0"/>
<evidence type="ECO:0000313" key="6">
    <source>
        <dbReference type="EMBL" id="RIY39195.1"/>
    </source>
</evidence>
<comment type="catalytic activity">
    <reaction evidence="3">
        <text>di-trans,octa-cis-undecaprenyl diphosphate + H2O = di-trans,octa-cis-undecaprenyl phosphate + phosphate + H(+)</text>
        <dbReference type="Rhea" id="RHEA:28094"/>
        <dbReference type="ChEBI" id="CHEBI:15377"/>
        <dbReference type="ChEBI" id="CHEBI:15378"/>
        <dbReference type="ChEBI" id="CHEBI:43474"/>
        <dbReference type="ChEBI" id="CHEBI:58405"/>
        <dbReference type="ChEBI" id="CHEBI:60392"/>
        <dbReference type="EC" id="3.6.1.27"/>
    </reaction>
</comment>